<evidence type="ECO:0000313" key="2">
    <source>
        <dbReference type="Proteomes" id="UP000092583"/>
    </source>
</evidence>
<reference evidence="2" key="2">
    <citation type="submission" date="2013-12" db="EMBL/GenBank/DDBJ databases">
        <title>Evolution of pathogenesis and genome organization in the Tremellales.</title>
        <authorList>
            <person name="Cuomo C."/>
            <person name="Litvintseva A."/>
            <person name="Heitman J."/>
            <person name="Chen Y."/>
            <person name="Sun S."/>
            <person name="Springer D."/>
            <person name="Dromer F."/>
            <person name="Young S."/>
            <person name="Zeng Q."/>
            <person name="Chapman S."/>
            <person name="Gujja S."/>
            <person name="Saif S."/>
            <person name="Birren B."/>
        </authorList>
    </citation>
    <scope>NUCLEOTIDE SEQUENCE [LARGE SCALE GENOMIC DNA]</scope>
    <source>
        <strain evidence="2">CBS 10435</strain>
    </source>
</reference>
<dbReference type="OrthoDB" id="4584900at2759"/>
<name>A0A1B9J2H8_9TREE</name>
<organism evidence="1 2">
    <name type="scientific">Kwoniella mangroviensis CBS 10435</name>
    <dbReference type="NCBI Taxonomy" id="1331196"/>
    <lineage>
        <taxon>Eukaryota</taxon>
        <taxon>Fungi</taxon>
        <taxon>Dikarya</taxon>
        <taxon>Basidiomycota</taxon>
        <taxon>Agaricomycotina</taxon>
        <taxon>Tremellomycetes</taxon>
        <taxon>Tremellales</taxon>
        <taxon>Cryptococcaceae</taxon>
        <taxon>Kwoniella</taxon>
    </lineage>
</organism>
<proteinExistence type="predicted"/>
<protein>
    <submittedName>
        <fullName evidence="1">Uncharacterized protein</fullName>
    </submittedName>
</protein>
<dbReference type="STRING" id="1331196.A0A1B9J2H8"/>
<dbReference type="AlphaFoldDB" id="A0A1B9J2H8"/>
<dbReference type="EMBL" id="KI669459">
    <property type="protein sequence ID" value="OCF61949.1"/>
    <property type="molecule type" value="Genomic_DNA"/>
</dbReference>
<reference evidence="1 2" key="1">
    <citation type="submission" date="2013-07" db="EMBL/GenBank/DDBJ databases">
        <title>The Genome Sequence of Kwoniella mangroviensis CBS10435.</title>
        <authorList>
            <consortium name="The Broad Institute Genome Sequencing Platform"/>
            <person name="Cuomo C."/>
            <person name="Litvintseva A."/>
            <person name="Chen Y."/>
            <person name="Heitman J."/>
            <person name="Sun S."/>
            <person name="Springer D."/>
            <person name="Dromer F."/>
            <person name="Young S.K."/>
            <person name="Zeng Q."/>
            <person name="Gargeya S."/>
            <person name="Fitzgerald M."/>
            <person name="Abouelleil A."/>
            <person name="Alvarado L."/>
            <person name="Berlin A.M."/>
            <person name="Chapman S.B."/>
            <person name="Dewar J."/>
            <person name="Goldberg J."/>
            <person name="Griggs A."/>
            <person name="Gujja S."/>
            <person name="Hansen M."/>
            <person name="Howarth C."/>
            <person name="Imamovic A."/>
            <person name="Larimer J."/>
            <person name="McCowan C."/>
            <person name="Murphy C."/>
            <person name="Pearson M."/>
            <person name="Priest M."/>
            <person name="Roberts A."/>
            <person name="Saif S."/>
            <person name="Shea T."/>
            <person name="Sykes S."/>
            <person name="Wortman J."/>
            <person name="Nusbaum C."/>
            <person name="Birren B."/>
        </authorList>
    </citation>
    <scope>NUCLEOTIDE SEQUENCE [LARGE SCALE GENOMIC DNA]</scope>
    <source>
        <strain evidence="1 2">CBS 10435</strain>
    </source>
</reference>
<gene>
    <name evidence="1" type="ORF">L486_01614</name>
</gene>
<sequence>MFHQCGVYENRPRQSNVPPMYTGAIQILDANSNSSGYVSRTLNQANIYDVTTDLNNALVVSFGPSDNGPVLFTISPGTRTAAYPYFGGGFNGGATTANMGGTGSSASRSYASFVGAASEVRGKAQNTPTTFQPRGNQGVETDVFFYNSATNQITAQWTNTDGSVRDTIFYVGQDGLGMISPVNFAAFRSSFSSANPQIVTYYLVAPPASGSVE</sequence>
<accession>A0A1B9J2H8</accession>
<dbReference type="Proteomes" id="UP000092583">
    <property type="component" value="Unassembled WGS sequence"/>
</dbReference>
<evidence type="ECO:0000313" key="1">
    <source>
        <dbReference type="EMBL" id="OCF61949.1"/>
    </source>
</evidence>
<keyword evidence="2" id="KW-1185">Reference proteome</keyword>